<dbReference type="EMBL" id="JQCE01000042">
    <property type="protein sequence ID" value="KRO16269.1"/>
    <property type="molecule type" value="Genomic_DNA"/>
</dbReference>
<dbReference type="AlphaFoldDB" id="A0A0R2MWR5"/>
<organism evidence="1 2">
    <name type="scientific">Lacticaseibacillus saniviri JCM 17471 = DSM 24301</name>
    <dbReference type="NCBI Taxonomy" id="1293598"/>
    <lineage>
        <taxon>Bacteria</taxon>
        <taxon>Bacillati</taxon>
        <taxon>Bacillota</taxon>
        <taxon>Bacilli</taxon>
        <taxon>Lactobacillales</taxon>
        <taxon>Lactobacillaceae</taxon>
        <taxon>Lacticaseibacillus</taxon>
    </lineage>
</organism>
<dbReference type="RefSeq" id="WP_054777283.1">
    <property type="nucleotide sequence ID" value="NZ_BBBX01000010.1"/>
</dbReference>
<comment type="caution">
    <text evidence="1">The sequence shown here is derived from an EMBL/GenBank/DDBJ whole genome shotgun (WGS) entry which is preliminary data.</text>
</comment>
<reference evidence="1 2" key="1">
    <citation type="journal article" date="2015" name="Genome Announc.">
        <title>Expanding the biotechnology potential of lactobacilli through comparative genomics of 213 strains and associated genera.</title>
        <authorList>
            <person name="Sun Z."/>
            <person name="Harris H.M."/>
            <person name="McCann A."/>
            <person name="Guo C."/>
            <person name="Argimon S."/>
            <person name="Zhang W."/>
            <person name="Yang X."/>
            <person name="Jeffery I.B."/>
            <person name="Cooney J.C."/>
            <person name="Kagawa T.F."/>
            <person name="Liu W."/>
            <person name="Song Y."/>
            <person name="Salvetti E."/>
            <person name="Wrobel A."/>
            <person name="Rasinkangas P."/>
            <person name="Parkhill J."/>
            <person name="Rea M.C."/>
            <person name="O'Sullivan O."/>
            <person name="Ritari J."/>
            <person name="Douillard F.P."/>
            <person name="Paul Ross R."/>
            <person name="Yang R."/>
            <person name="Briner A.E."/>
            <person name="Felis G.E."/>
            <person name="de Vos W.M."/>
            <person name="Barrangou R."/>
            <person name="Klaenhammer T.R."/>
            <person name="Caufield P.W."/>
            <person name="Cui Y."/>
            <person name="Zhang H."/>
            <person name="O'Toole P.W."/>
        </authorList>
    </citation>
    <scope>NUCLEOTIDE SEQUENCE [LARGE SCALE GENOMIC DNA]</scope>
    <source>
        <strain evidence="1 2">DSM 24301</strain>
    </source>
</reference>
<dbReference type="Proteomes" id="UP000050969">
    <property type="component" value="Unassembled WGS sequence"/>
</dbReference>
<protein>
    <submittedName>
        <fullName evidence="1">Uncharacterized protein</fullName>
    </submittedName>
</protein>
<evidence type="ECO:0000313" key="1">
    <source>
        <dbReference type="EMBL" id="KRO16269.1"/>
    </source>
</evidence>
<name>A0A0R2MWR5_9LACO</name>
<proteinExistence type="predicted"/>
<dbReference type="PATRIC" id="fig|1293598.4.peg.1699"/>
<sequence>MLVYTALQLLQVEHSAVPRQQFVITEADGKPNSYLTELLQDCLSKIDIFVNLGDTHSVSDIINELTRLTPLPDDVLDEYHKILTQPISSVNVAFHKQVIELVIDRNN</sequence>
<dbReference type="STRING" id="1293598.IV56_GL001630"/>
<accession>A0A0R2MWR5</accession>
<gene>
    <name evidence="1" type="ORF">IV56_GL001630</name>
</gene>
<dbReference type="OrthoDB" id="2304331at2"/>
<keyword evidence="2" id="KW-1185">Reference proteome</keyword>
<evidence type="ECO:0000313" key="2">
    <source>
        <dbReference type="Proteomes" id="UP000050969"/>
    </source>
</evidence>